<evidence type="ECO:0000256" key="1">
    <source>
        <dbReference type="ARBA" id="ARBA00008668"/>
    </source>
</evidence>
<dbReference type="InterPro" id="IPR036514">
    <property type="entry name" value="SGNH_hydro_sf"/>
</dbReference>
<dbReference type="Gramene" id="QL07p016487:mrna">
    <property type="protein sequence ID" value="QL07p016487:mrna"/>
    <property type="gene ID" value="QL07p016487"/>
</dbReference>
<dbReference type="EMBL" id="LRBV02000007">
    <property type="status" value="NOT_ANNOTATED_CDS"/>
    <property type="molecule type" value="Genomic_DNA"/>
</dbReference>
<dbReference type="PANTHER" id="PTHR22835">
    <property type="entry name" value="ZINC FINGER FYVE DOMAIN CONTAINING PROTEIN"/>
    <property type="match status" value="1"/>
</dbReference>
<sequence length="324" mass="35671">MEAHKLRGVMYGLAVVVPVIMLLQNLVLGATDECVYSGIINLGDSNSDTGGSSAAFGQAPYPHGETFFHAPVGRLCDGRLIIDFIAESLGLPYLNAFLDAVGSNFTHGVNFATAGSIILPQTRTLKQSGFSPISLDVQWAQFNDFHRRTQIFCQKESIFQELLPKPELFSRALYTIDIGQNDSTSSLFLNKSTDQVKAVVPVIMDQFKNIVKDLPLAAFTYVDVYSVKYNLFTQTKKLGFKESLKTCCGYGGKLNYDKDVVCGATKKVKGKEVLVAKACKDPSVWINWDGFHYTEAANKYVFDQIVGGSFSDPPIPVKLACHRH</sequence>
<keyword evidence="2" id="KW-0325">Glycoprotein</keyword>
<protein>
    <recommendedName>
        <fullName evidence="6">GDSL esterase/lipase</fullName>
    </recommendedName>
</protein>
<name>A0A7N2M3U2_QUELO</name>
<evidence type="ECO:0000256" key="2">
    <source>
        <dbReference type="ARBA" id="ARBA00023180"/>
    </source>
</evidence>
<feature type="chain" id="PRO_5029649868" description="GDSL esterase/lipase" evidence="3">
    <location>
        <begin position="30"/>
        <end position="324"/>
    </location>
</feature>
<accession>A0A7N2M3U2</accession>
<reference evidence="4" key="2">
    <citation type="submission" date="2021-01" db="UniProtKB">
        <authorList>
            <consortium name="EnsemblPlants"/>
        </authorList>
    </citation>
    <scope>IDENTIFICATION</scope>
</reference>
<evidence type="ECO:0000313" key="5">
    <source>
        <dbReference type="Proteomes" id="UP000594261"/>
    </source>
</evidence>
<dbReference type="Gene3D" id="3.40.50.1110">
    <property type="entry name" value="SGNH hydrolase"/>
    <property type="match status" value="2"/>
</dbReference>
<dbReference type="GO" id="GO:0016788">
    <property type="term" value="F:hydrolase activity, acting on ester bonds"/>
    <property type="evidence" value="ECO:0007669"/>
    <property type="project" value="InterPro"/>
</dbReference>
<proteinExistence type="inferred from homology"/>
<dbReference type="EnsemblPlants" id="QL07p016487:mrna">
    <property type="protein sequence ID" value="QL07p016487:mrna"/>
    <property type="gene ID" value="QL07p016487"/>
</dbReference>
<organism evidence="4 5">
    <name type="scientific">Quercus lobata</name>
    <name type="common">Valley oak</name>
    <dbReference type="NCBI Taxonomy" id="97700"/>
    <lineage>
        <taxon>Eukaryota</taxon>
        <taxon>Viridiplantae</taxon>
        <taxon>Streptophyta</taxon>
        <taxon>Embryophyta</taxon>
        <taxon>Tracheophyta</taxon>
        <taxon>Spermatophyta</taxon>
        <taxon>Magnoliopsida</taxon>
        <taxon>eudicotyledons</taxon>
        <taxon>Gunneridae</taxon>
        <taxon>Pentapetalae</taxon>
        <taxon>rosids</taxon>
        <taxon>fabids</taxon>
        <taxon>Fagales</taxon>
        <taxon>Fagaceae</taxon>
        <taxon>Quercus</taxon>
    </lineage>
</organism>
<evidence type="ECO:0000313" key="4">
    <source>
        <dbReference type="EnsemblPlants" id="QL07p016487:mrna"/>
    </source>
</evidence>
<reference evidence="4 5" key="1">
    <citation type="journal article" date="2016" name="G3 (Bethesda)">
        <title>First Draft Assembly and Annotation of the Genome of a California Endemic Oak Quercus lobata Nee (Fagaceae).</title>
        <authorList>
            <person name="Sork V.L."/>
            <person name="Fitz-Gibbon S.T."/>
            <person name="Puiu D."/>
            <person name="Crepeau M."/>
            <person name="Gugger P.F."/>
            <person name="Sherman R."/>
            <person name="Stevens K."/>
            <person name="Langley C.H."/>
            <person name="Pellegrini M."/>
            <person name="Salzberg S.L."/>
        </authorList>
    </citation>
    <scope>NUCLEOTIDE SEQUENCE [LARGE SCALE GENOMIC DNA]</scope>
    <source>
        <strain evidence="4 5">cv. SW786</strain>
    </source>
</reference>
<dbReference type="Pfam" id="PF00657">
    <property type="entry name" value="Lipase_GDSL"/>
    <property type="match status" value="1"/>
</dbReference>
<comment type="similarity">
    <text evidence="1">Belongs to the 'GDSL' lipolytic enzyme family.</text>
</comment>
<dbReference type="InterPro" id="IPR001087">
    <property type="entry name" value="GDSL"/>
</dbReference>
<dbReference type="InParanoid" id="A0A7N2M3U2"/>
<feature type="signal peptide" evidence="3">
    <location>
        <begin position="1"/>
        <end position="29"/>
    </location>
</feature>
<evidence type="ECO:0008006" key="6">
    <source>
        <dbReference type="Google" id="ProtNLM"/>
    </source>
</evidence>
<dbReference type="PANTHER" id="PTHR22835:SF588">
    <property type="entry name" value="ALPHA-L-FUCOSIDASE 3"/>
    <property type="match status" value="1"/>
</dbReference>
<keyword evidence="5" id="KW-1185">Reference proteome</keyword>
<dbReference type="Proteomes" id="UP000594261">
    <property type="component" value="Chromosome 7"/>
</dbReference>
<keyword evidence="3" id="KW-0732">Signal</keyword>
<evidence type="ECO:0000256" key="3">
    <source>
        <dbReference type="SAM" id="SignalP"/>
    </source>
</evidence>
<dbReference type="AlphaFoldDB" id="A0A7N2M3U2"/>